<dbReference type="AlphaFoldDB" id="X1R8W3"/>
<comment type="caution">
    <text evidence="1">The sequence shown here is derived from an EMBL/GenBank/DDBJ whole genome shotgun (WGS) entry which is preliminary data.</text>
</comment>
<protein>
    <submittedName>
        <fullName evidence="1">Uncharacterized protein</fullName>
    </submittedName>
</protein>
<name>X1R8W3_9ZZZZ</name>
<reference evidence="1" key="1">
    <citation type="journal article" date="2014" name="Front. Microbiol.">
        <title>High frequency of phylogenetically diverse reductive dehalogenase-homologous genes in deep subseafloor sedimentary metagenomes.</title>
        <authorList>
            <person name="Kawai M."/>
            <person name="Futagami T."/>
            <person name="Toyoda A."/>
            <person name="Takaki Y."/>
            <person name="Nishi S."/>
            <person name="Hori S."/>
            <person name="Arai W."/>
            <person name="Tsubouchi T."/>
            <person name="Morono Y."/>
            <person name="Uchiyama I."/>
            <person name="Ito T."/>
            <person name="Fujiyama A."/>
            <person name="Inagaki F."/>
            <person name="Takami H."/>
        </authorList>
    </citation>
    <scope>NUCLEOTIDE SEQUENCE</scope>
    <source>
        <strain evidence="1">Expedition CK06-06</strain>
    </source>
</reference>
<dbReference type="EMBL" id="BARW01009179">
    <property type="protein sequence ID" value="GAI77192.1"/>
    <property type="molecule type" value="Genomic_DNA"/>
</dbReference>
<gene>
    <name evidence="1" type="ORF">S12H4_18558</name>
</gene>
<sequence length="42" mass="4566">DDYVADAFVRGLIKKVTGTDVNISTKETKETGKGKVDVIEPK</sequence>
<proteinExistence type="predicted"/>
<evidence type="ECO:0000313" key="1">
    <source>
        <dbReference type="EMBL" id="GAI77192.1"/>
    </source>
</evidence>
<feature type="non-terminal residue" evidence="1">
    <location>
        <position position="1"/>
    </location>
</feature>
<organism evidence="1">
    <name type="scientific">marine sediment metagenome</name>
    <dbReference type="NCBI Taxonomy" id="412755"/>
    <lineage>
        <taxon>unclassified sequences</taxon>
        <taxon>metagenomes</taxon>
        <taxon>ecological metagenomes</taxon>
    </lineage>
</organism>
<accession>X1R8W3</accession>